<reference evidence="3" key="4">
    <citation type="submission" date="2023-01" db="EMBL/GenBank/DDBJ databases">
        <title>Draft genome sequence of Methylobacterium oxalidis strain NBRC 107715.</title>
        <authorList>
            <person name="Sun Q."/>
            <person name="Mori K."/>
        </authorList>
    </citation>
    <scope>NUCLEOTIDE SEQUENCE</scope>
    <source>
        <strain evidence="3">NBRC 107715</strain>
    </source>
</reference>
<accession>A0A512JAF3</accession>
<feature type="region of interest" description="Disordered" evidence="1">
    <location>
        <begin position="88"/>
        <end position="112"/>
    </location>
</feature>
<evidence type="ECO:0000313" key="5">
    <source>
        <dbReference type="Proteomes" id="UP001156856"/>
    </source>
</evidence>
<comment type="caution">
    <text evidence="2">The sequence shown here is derived from an EMBL/GenBank/DDBJ whole genome shotgun (WGS) entry which is preliminary data.</text>
</comment>
<dbReference type="Proteomes" id="UP001156856">
    <property type="component" value="Unassembled WGS sequence"/>
</dbReference>
<evidence type="ECO:0008006" key="6">
    <source>
        <dbReference type="Google" id="ProtNLM"/>
    </source>
</evidence>
<reference evidence="3" key="1">
    <citation type="journal article" date="2014" name="Int. J. Syst. Evol. Microbiol.">
        <title>Complete genome of a new Firmicutes species belonging to the dominant human colonic microbiota ('Ruminococcus bicirculans') reveals two chromosomes and a selective capacity to utilize plant glucans.</title>
        <authorList>
            <consortium name="NISC Comparative Sequencing Program"/>
            <person name="Wegmann U."/>
            <person name="Louis P."/>
            <person name="Goesmann A."/>
            <person name="Henrissat B."/>
            <person name="Duncan S.H."/>
            <person name="Flint H.J."/>
        </authorList>
    </citation>
    <scope>NUCLEOTIDE SEQUENCE</scope>
    <source>
        <strain evidence="3">NBRC 107715</strain>
    </source>
</reference>
<dbReference type="OrthoDB" id="284135at2"/>
<protein>
    <recommendedName>
        <fullName evidence="6">Bacteriophage-related protein</fullName>
    </recommendedName>
</protein>
<dbReference type="Pfam" id="PF11149">
    <property type="entry name" value="DUF2924"/>
    <property type="match status" value="1"/>
</dbReference>
<feature type="compositionally biased region" description="Pro residues" evidence="1">
    <location>
        <begin position="102"/>
        <end position="111"/>
    </location>
</feature>
<dbReference type="RefSeq" id="WP_147028435.1">
    <property type="nucleotide sequence ID" value="NZ_BJZU01000129.1"/>
</dbReference>
<dbReference type="EMBL" id="BSPK01000045">
    <property type="protein sequence ID" value="GLS64541.1"/>
    <property type="molecule type" value="Genomic_DNA"/>
</dbReference>
<evidence type="ECO:0000256" key="1">
    <source>
        <dbReference type="SAM" id="MobiDB-lite"/>
    </source>
</evidence>
<sequence length="178" mass="19431">MPTSAAAGSALAHAESDVDREIAALGALDLAGLRSRWRQRLRSAPPPQFSRTLLLRLLAYRLQAKALGDLDRDTARLLERLARERLRRRATEARGRRSKAAPPIPPPPSPGLRPGTLLVREHAGQMHTVTVQADGFAWQGRTFTSLSEVARTITGTRWNGPRFFGLRDKPAVSSGGGQ</sequence>
<proteinExistence type="predicted"/>
<dbReference type="AlphaFoldDB" id="A0A512JAF3"/>
<evidence type="ECO:0000313" key="3">
    <source>
        <dbReference type="EMBL" id="GLS64541.1"/>
    </source>
</evidence>
<reference evidence="5" key="2">
    <citation type="journal article" date="2019" name="Int. J. Syst. Evol. Microbiol.">
        <title>The Global Catalogue of Microorganisms (GCM) 10K type strain sequencing project: providing services to taxonomists for standard genome sequencing and annotation.</title>
        <authorList>
            <consortium name="The Broad Institute Genomics Platform"/>
            <consortium name="The Broad Institute Genome Sequencing Center for Infectious Disease"/>
            <person name="Wu L."/>
            <person name="Ma J."/>
        </authorList>
    </citation>
    <scope>NUCLEOTIDE SEQUENCE [LARGE SCALE GENOMIC DNA]</scope>
    <source>
        <strain evidence="5">NBRC 107715</strain>
    </source>
</reference>
<dbReference type="EMBL" id="BJZU01000129">
    <property type="protein sequence ID" value="GEP06933.1"/>
    <property type="molecule type" value="Genomic_DNA"/>
</dbReference>
<evidence type="ECO:0000313" key="2">
    <source>
        <dbReference type="EMBL" id="GEP06933.1"/>
    </source>
</evidence>
<dbReference type="InterPro" id="IPR021322">
    <property type="entry name" value="DUF2924"/>
</dbReference>
<name>A0A512JAF3_9HYPH</name>
<keyword evidence="5" id="KW-1185">Reference proteome</keyword>
<organism evidence="2 4">
    <name type="scientific">Methylobacterium oxalidis</name>
    <dbReference type="NCBI Taxonomy" id="944322"/>
    <lineage>
        <taxon>Bacteria</taxon>
        <taxon>Pseudomonadati</taxon>
        <taxon>Pseudomonadota</taxon>
        <taxon>Alphaproteobacteria</taxon>
        <taxon>Hyphomicrobiales</taxon>
        <taxon>Methylobacteriaceae</taxon>
        <taxon>Methylobacterium</taxon>
    </lineage>
</organism>
<gene>
    <name evidence="3" type="ORF">GCM10007888_29220</name>
    <name evidence="2" type="ORF">MOX02_49710</name>
</gene>
<evidence type="ECO:0000313" key="4">
    <source>
        <dbReference type="Proteomes" id="UP000321960"/>
    </source>
</evidence>
<dbReference type="Proteomes" id="UP000321960">
    <property type="component" value="Unassembled WGS sequence"/>
</dbReference>
<reference evidence="2 4" key="3">
    <citation type="submission" date="2019-07" db="EMBL/GenBank/DDBJ databases">
        <title>Whole genome shotgun sequence of Methylobacterium oxalidis NBRC 107715.</title>
        <authorList>
            <person name="Hosoyama A."/>
            <person name="Uohara A."/>
            <person name="Ohji S."/>
            <person name="Ichikawa N."/>
        </authorList>
    </citation>
    <scope>NUCLEOTIDE SEQUENCE [LARGE SCALE GENOMIC DNA]</scope>
    <source>
        <strain evidence="2 4">NBRC 107715</strain>
    </source>
</reference>